<accession>A0A4C1XCK7</accession>
<comment type="caution">
    <text evidence="2">The sequence shown here is derived from an EMBL/GenBank/DDBJ whole genome shotgun (WGS) entry which is preliminary data.</text>
</comment>
<proteinExistence type="predicted"/>
<dbReference type="AlphaFoldDB" id="A0A4C1XCK7"/>
<dbReference type="Proteomes" id="UP000299102">
    <property type="component" value="Unassembled WGS sequence"/>
</dbReference>
<feature type="compositionally biased region" description="Basic and acidic residues" evidence="1">
    <location>
        <begin position="1"/>
        <end position="18"/>
    </location>
</feature>
<evidence type="ECO:0000313" key="2">
    <source>
        <dbReference type="EMBL" id="GBP59885.1"/>
    </source>
</evidence>
<name>A0A4C1XCK7_EUMVA</name>
<feature type="region of interest" description="Disordered" evidence="1">
    <location>
        <begin position="1"/>
        <end position="42"/>
    </location>
</feature>
<evidence type="ECO:0000313" key="3">
    <source>
        <dbReference type="Proteomes" id="UP000299102"/>
    </source>
</evidence>
<keyword evidence="3" id="KW-1185">Reference proteome</keyword>
<dbReference type="EMBL" id="BGZK01000773">
    <property type="protein sequence ID" value="GBP59885.1"/>
    <property type="molecule type" value="Genomic_DNA"/>
</dbReference>
<organism evidence="2 3">
    <name type="scientific">Eumeta variegata</name>
    <name type="common">Bagworm moth</name>
    <name type="synonym">Eumeta japonica</name>
    <dbReference type="NCBI Taxonomy" id="151549"/>
    <lineage>
        <taxon>Eukaryota</taxon>
        <taxon>Metazoa</taxon>
        <taxon>Ecdysozoa</taxon>
        <taxon>Arthropoda</taxon>
        <taxon>Hexapoda</taxon>
        <taxon>Insecta</taxon>
        <taxon>Pterygota</taxon>
        <taxon>Neoptera</taxon>
        <taxon>Endopterygota</taxon>
        <taxon>Lepidoptera</taxon>
        <taxon>Glossata</taxon>
        <taxon>Ditrysia</taxon>
        <taxon>Tineoidea</taxon>
        <taxon>Psychidae</taxon>
        <taxon>Oiketicinae</taxon>
        <taxon>Eumeta</taxon>
    </lineage>
</organism>
<protein>
    <submittedName>
        <fullName evidence="2">Uncharacterized protein</fullName>
    </submittedName>
</protein>
<reference evidence="2 3" key="1">
    <citation type="journal article" date="2019" name="Commun. Biol.">
        <title>The bagworm genome reveals a unique fibroin gene that provides high tensile strength.</title>
        <authorList>
            <person name="Kono N."/>
            <person name="Nakamura H."/>
            <person name="Ohtoshi R."/>
            <person name="Tomita M."/>
            <person name="Numata K."/>
            <person name="Arakawa K."/>
        </authorList>
    </citation>
    <scope>NUCLEOTIDE SEQUENCE [LARGE SCALE GENOMIC DNA]</scope>
</reference>
<gene>
    <name evidence="2" type="ORF">EVAR_44561_1</name>
</gene>
<evidence type="ECO:0000256" key="1">
    <source>
        <dbReference type="SAM" id="MobiDB-lite"/>
    </source>
</evidence>
<sequence>MNADCTHEKFLTKSREPSSRFTLGFDLGNPEQENGEHGAERTGLPLGRLKLFLPVPTDRGRRLHLHDLTGSARDTEPLLAPAVRIRYAVAAHRTKAVD</sequence>